<dbReference type="AlphaFoldDB" id="A0A0C9MVB3"/>
<accession>A0A0C9MVB3</accession>
<keyword evidence="3" id="KW-1185">Reference proteome</keyword>
<feature type="domain" description="Arrestin C-terminal-like" evidence="1">
    <location>
        <begin position="209"/>
        <end position="345"/>
    </location>
</feature>
<dbReference type="GO" id="GO:0005737">
    <property type="term" value="C:cytoplasm"/>
    <property type="evidence" value="ECO:0007669"/>
    <property type="project" value="TreeGrafter"/>
</dbReference>
<dbReference type="GO" id="GO:0015031">
    <property type="term" value="P:protein transport"/>
    <property type="evidence" value="ECO:0007669"/>
    <property type="project" value="TreeGrafter"/>
</dbReference>
<dbReference type="InterPro" id="IPR050357">
    <property type="entry name" value="Arrestin_domain-protein"/>
</dbReference>
<evidence type="ECO:0000313" key="3">
    <source>
        <dbReference type="Proteomes" id="UP000053815"/>
    </source>
</evidence>
<dbReference type="PANTHER" id="PTHR11188">
    <property type="entry name" value="ARRESTIN DOMAIN CONTAINING PROTEIN"/>
    <property type="match status" value="1"/>
</dbReference>
<dbReference type="Gene3D" id="2.60.40.640">
    <property type="match status" value="2"/>
</dbReference>
<dbReference type="OrthoDB" id="2333384at2759"/>
<dbReference type="InterPro" id="IPR011022">
    <property type="entry name" value="Arrestin_C-like"/>
</dbReference>
<sequence length="436" mass="48944">MGTKHPNIDFNILFYPQYTNEHGQVICHPGSVFEGIVQIKVSVAMPVHHIKLVFKASGMYYRSNVARQLDMDVAKQLFTDTLHKIERVNYDAMGWEKSKSTDDRLFAVRTVLWGLPSAVNIPQDAWPILEAGDYTFPFVCQMPVINYPPTFHHHLIANAFNMVVSVSKAGESAPILSKMVPICFQPIIETIPIKNLHAFTESHRLTNHIAAQVSVPRLAYNINDKHQSVPVTVQFHSDNLSDEHFPISQLRVYIKRYYSINYKTFSRNEATMVAHYDHPKLPSTCPCTVSMKLNLPSPEDLPATLTYSPHLTIEYKLVVSVKIRHGPIHVKKKLFDMPIIFGTLPAGTRAPRQLESYSAIVENRASLNCKPHFLRPQPRNQNDEEFLPAYDGDGIPPAYLSSIALDANASDHANSISRINTANSTPANSLRVGIAG</sequence>
<dbReference type="EMBL" id="DF836837">
    <property type="protein sequence ID" value="GAN11329.1"/>
    <property type="molecule type" value="Genomic_DNA"/>
</dbReference>
<organism evidence="2">
    <name type="scientific">Mucor ambiguus</name>
    <dbReference type="NCBI Taxonomy" id="91626"/>
    <lineage>
        <taxon>Eukaryota</taxon>
        <taxon>Fungi</taxon>
        <taxon>Fungi incertae sedis</taxon>
        <taxon>Mucoromycota</taxon>
        <taxon>Mucoromycotina</taxon>
        <taxon>Mucoromycetes</taxon>
        <taxon>Mucorales</taxon>
        <taxon>Mucorineae</taxon>
        <taxon>Mucoraceae</taxon>
        <taxon>Mucor</taxon>
    </lineage>
</organism>
<dbReference type="Proteomes" id="UP000053815">
    <property type="component" value="Unassembled WGS sequence"/>
</dbReference>
<reference evidence="2" key="1">
    <citation type="submission" date="2014-09" db="EMBL/GenBank/DDBJ databases">
        <title>Draft genome sequence of an oleaginous Mucoromycotina fungus Mucor ambiguus NBRC6742.</title>
        <authorList>
            <person name="Takeda I."/>
            <person name="Yamane N."/>
            <person name="Morita T."/>
            <person name="Tamano K."/>
            <person name="Machida M."/>
            <person name="Baker S."/>
            <person name="Koike H."/>
        </authorList>
    </citation>
    <scope>NUCLEOTIDE SEQUENCE</scope>
    <source>
        <strain evidence="2">NBRC 6742</strain>
    </source>
</reference>
<dbReference type="STRING" id="91626.A0A0C9MVB3"/>
<dbReference type="Pfam" id="PF02752">
    <property type="entry name" value="Arrestin_C"/>
    <property type="match status" value="1"/>
</dbReference>
<gene>
    <name evidence="2" type="ORF">MAM1_0548c10888</name>
</gene>
<dbReference type="PANTHER" id="PTHR11188:SF17">
    <property type="entry name" value="FI21816P1"/>
    <property type="match status" value="1"/>
</dbReference>
<proteinExistence type="predicted"/>
<dbReference type="InterPro" id="IPR014752">
    <property type="entry name" value="Arrestin-like_C"/>
</dbReference>
<evidence type="ECO:0000259" key="1">
    <source>
        <dbReference type="Pfam" id="PF02752"/>
    </source>
</evidence>
<evidence type="ECO:0000313" key="2">
    <source>
        <dbReference type="EMBL" id="GAN11329.1"/>
    </source>
</evidence>
<name>A0A0C9MVB3_9FUNG</name>
<protein>
    <recommendedName>
        <fullName evidence="1">Arrestin C-terminal-like domain-containing protein</fullName>
    </recommendedName>
</protein>